<evidence type="ECO:0000256" key="5">
    <source>
        <dbReference type="SAM" id="MobiDB-lite"/>
    </source>
</evidence>
<feature type="region of interest" description="Disordered" evidence="5">
    <location>
        <begin position="1"/>
        <end position="28"/>
    </location>
</feature>
<dbReference type="Gene3D" id="3.30.40.10">
    <property type="entry name" value="Zinc/RING finger domain, C3HC4 (zinc finger)"/>
    <property type="match status" value="2"/>
</dbReference>
<organism evidence="8 9">
    <name type="scientific">Trichocladium antarcticum</name>
    <dbReference type="NCBI Taxonomy" id="1450529"/>
    <lineage>
        <taxon>Eukaryota</taxon>
        <taxon>Fungi</taxon>
        <taxon>Dikarya</taxon>
        <taxon>Ascomycota</taxon>
        <taxon>Pezizomycotina</taxon>
        <taxon>Sordariomycetes</taxon>
        <taxon>Sordariomycetidae</taxon>
        <taxon>Sordariales</taxon>
        <taxon>Chaetomiaceae</taxon>
        <taxon>Trichocladium</taxon>
    </lineage>
</organism>
<evidence type="ECO:0000313" key="8">
    <source>
        <dbReference type="EMBL" id="KAK4133191.1"/>
    </source>
</evidence>
<feature type="region of interest" description="Disordered" evidence="5">
    <location>
        <begin position="419"/>
        <end position="470"/>
    </location>
</feature>
<reference evidence="8" key="2">
    <citation type="submission" date="2023-05" db="EMBL/GenBank/DDBJ databases">
        <authorList>
            <consortium name="Lawrence Berkeley National Laboratory"/>
            <person name="Steindorff A."/>
            <person name="Hensen N."/>
            <person name="Bonometti L."/>
            <person name="Westerberg I."/>
            <person name="Brannstrom I.O."/>
            <person name="Guillou S."/>
            <person name="Cros-Aarteil S."/>
            <person name="Calhoun S."/>
            <person name="Haridas S."/>
            <person name="Kuo A."/>
            <person name="Mondo S."/>
            <person name="Pangilinan J."/>
            <person name="Riley R."/>
            <person name="Labutti K."/>
            <person name="Andreopoulos B."/>
            <person name="Lipzen A."/>
            <person name="Chen C."/>
            <person name="Yanf M."/>
            <person name="Daum C."/>
            <person name="Ng V."/>
            <person name="Clum A."/>
            <person name="Ohm R."/>
            <person name="Martin F."/>
            <person name="Silar P."/>
            <person name="Natvig D."/>
            <person name="Lalanne C."/>
            <person name="Gautier V."/>
            <person name="Ament-Velasquez S.L."/>
            <person name="Kruys A."/>
            <person name="Hutchinson M.I."/>
            <person name="Powell A.J."/>
            <person name="Barry K."/>
            <person name="Miller A.N."/>
            <person name="Grigoriev I.V."/>
            <person name="Debuchy R."/>
            <person name="Gladieux P."/>
            <person name="Thoren M.H."/>
            <person name="Johannesson H."/>
        </authorList>
    </citation>
    <scope>NUCLEOTIDE SEQUENCE</scope>
    <source>
        <strain evidence="8">CBS 123565</strain>
    </source>
</reference>
<dbReference type="Pfam" id="PF02176">
    <property type="entry name" value="zf-TRAF"/>
    <property type="match status" value="1"/>
</dbReference>
<evidence type="ECO:0000259" key="7">
    <source>
        <dbReference type="PROSITE" id="PS50145"/>
    </source>
</evidence>
<evidence type="ECO:0000256" key="1">
    <source>
        <dbReference type="ARBA" id="ARBA00022723"/>
    </source>
</evidence>
<dbReference type="SUPFAM" id="SSF57850">
    <property type="entry name" value="RING/U-box"/>
    <property type="match status" value="1"/>
</dbReference>
<evidence type="ECO:0000256" key="3">
    <source>
        <dbReference type="ARBA" id="ARBA00022833"/>
    </source>
</evidence>
<dbReference type="PANTHER" id="PTHR10131">
    <property type="entry name" value="TNF RECEPTOR ASSOCIATED FACTOR"/>
    <property type="match status" value="1"/>
</dbReference>
<evidence type="ECO:0000259" key="6">
    <source>
        <dbReference type="PROSITE" id="PS50089"/>
    </source>
</evidence>
<keyword evidence="2 4" id="KW-0863">Zinc-finger</keyword>
<feature type="domain" description="TRAF-type" evidence="7">
    <location>
        <begin position="200"/>
        <end position="248"/>
    </location>
</feature>
<feature type="zinc finger region" description="TRAF-type" evidence="4">
    <location>
        <begin position="200"/>
        <end position="248"/>
    </location>
</feature>
<dbReference type="PROSITE" id="PS50145">
    <property type="entry name" value="ZF_TRAF"/>
    <property type="match status" value="1"/>
</dbReference>
<dbReference type="SUPFAM" id="SSF49599">
    <property type="entry name" value="TRAF domain-like"/>
    <property type="match status" value="1"/>
</dbReference>
<protein>
    <submittedName>
        <fullName evidence="8">Ubiquitin fusion degradation protein</fullName>
    </submittedName>
</protein>
<accession>A0AAN6ZCT6</accession>
<dbReference type="Proteomes" id="UP001304895">
    <property type="component" value="Unassembled WGS sequence"/>
</dbReference>
<feature type="compositionally biased region" description="Basic and acidic residues" evidence="5">
    <location>
        <begin position="449"/>
        <end position="470"/>
    </location>
</feature>
<dbReference type="InterPro" id="IPR001841">
    <property type="entry name" value="Znf_RING"/>
</dbReference>
<dbReference type="InterPro" id="IPR001293">
    <property type="entry name" value="Znf_TRAF"/>
</dbReference>
<dbReference type="GO" id="GO:0008270">
    <property type="term" value="F:zinc ion binding"/>
    <property type="evidence" value="ECO:0007669"/>
    <property type="project" value="UniProtKB-KW"/>
</dbReference>
<evidence type="ECO:0000256" key="2">
    <source>
        <dbReference type="ARBA" id="ARBA00022771"/>
    </source>
</evidence>
<dbReference type="InterPro" id="IPR017907">
    <property type="entry name" value="Znf_RING_CS"/>
</dbReference>
<dbReference type="AlphaFoldDB" id="A0AAN6ZCT6"/>
<feature type="domain" description="RING-type" evidence="6">
    <location>
        <begin position="65"/>
        <end position="103"/>
    </location>
</feature>
<reference evidence="8" key="1">
    <citation type="journal article" date="2023" name="Mol. Phylogenet. Evol.">
        <title>Genome-scale phylogeny and comparative genomics of the fungal order Sordariales.</title>
        <authorList>
            <person name="Hensen N."/>
            <person name="Bonometti L."/>
            <person name="Westerberg I."/>
            <person name="Brannstrom I.O."/>
            <person name="Guillou S."/>
            <person name="Cros-Aarteil S."/>
            <person name="Calhoun S."/>
            <person name="Haridas S."/>
            <person name="Kuo A."/>
            <person name="Mondo S."/>
            <person name="Pangilinan J."/>
            <person name="Riley R."/>
            <person name="LaButti K."/>
            <person name="Andreopoulos B."/>
            <person name="Lipzen A."/>
            <person name="Chen C."/>
            <person name="Yan M."/>
            <person name="Daum C."/>
            <person name="Ng V."/>
            <person name="Clum A."/>
            <person name="Steindorff A."/>
            <person name="Ohm R.A."/>
            <person name="Martin F."/>
            <person name="Silar P."/>
            <person name="Natvig D.O."/>
            <person name="Lalanne C."/>
            <person name="Gautier V."/>
            <person name="Ament-Velasquez S.L."/>
            <person name="Kruys A."/>
            <person name="Hutchinson M.I."/>
            <person name="Powell A.J."/>
            <person name="Barry K."/>
            <person name="Miller A.N."/>
            <person name="Grigoriev I.V."/>
            <person name="Debuchy R."/>
            <person name="Gladieux P."/>
            <person name="Hiltunen Thoren M."/>
            <person name="Johannesson H."/>
        </authorList>
    </citation>
    <scope>NUCLEOTIDE SEQUENCE</scope>
    <source>
        <strain evidence="8">CBS 123565</strain>
    </source>
</reference>
<dbReference type="PANTHER" id="PTHR10131:SF94">
    <property type="entry name" value="TNF RECEPTOR-ASSOCIATED FACTOR 4"/>
    <property type="match status" value="1"/>
</dbReference>
<sequence>MPPPNTPEEGVTAPGTRPASPTLPRPSSPHLSSVIAYASRADSAVLELDYQAIEYIGHVDETLLCPVCRTPFHSPITTPCGHTFCAGCINRALEMQPSCPIDRQPINKTRDYHRLPLIVKDQLDRLKVKCPNNGCDHECLREHLEGHYERRCQFTLVRCPDTNCTKRVARRDSLPENGCMHRDICCQYCNEVMMVAELDAHYDHGCTGAVAVCSECDATVVRHRLEKHKSNDCPEAEARCKWQSAGCRVAKKRRIVREHERDGCLFEAIGRLLDERSEDRKIIDDLTGRLTTLEMRNRRREVRRERRNETAARPTNGSVSLDIVDLGLSEDGTLFAGSATDNGAWASPEDYMLAQFERMETQMDDLRKKMMEMDAHQSLNLLQHTARANEQLAELASKVGVLNMHTTWLMNMQRQNYAQQRSGSVAGPPNNGMPATSDDGAARAASENAVRRQEGNRRNSDGRGENPPRL</sequence>
<keyword evidence="9" id="KW-1185">Reference proteome</keyword>
<proteinExistence type="predicted"/>
<keyword evidence="1 4" id="KW-0479">Metal-binding</keyword>
<keyword evidence="3 4" id="KW-0862">Zinc</keyword>
<dbReference type="PROSITE" id="PS50089">
    <property type="entry name" value="ZF_RING_2"/>
    <property type="match status" value="1"/>
</dbReference>
<dbReference type="EMBL" id="MU853413">
    <property type="protein sequence ID" value="KAK4133191.1"/>
    <property type="molecule type" value="Genomic_DNA"/>
</dbReference>
<comment type="caution">
    <text evidence="8">The sequence shown here is derived from an EMBL/GenBank/DDBJ whole genome shotgun (WGS) entry which is preliminary data.</text>
</comment>
<gene>
    <name evidence="8" type="ORF">BT67DRAFT_443116</name>
</gene>
<dbReference type="InterPro" id="IPR013083">
    <property type="entry name" value="Znf_RING/FYVE/PHD"/>
</dbReference>
<dbReference type="SMART" id="SM00184">
    <property type="entry name" value="RING"/>
    <property type="match status" value="1"/>
</dbReference>
<name>A0AAN6ZCT6_9PEZI</name>
<evidence type="ECO:0000313" key="9">
    <source>
        <dbReference type="Proteomes" id="UP001304895"/>
    </source>
</evidence>
<evidence type="ECO:0000256" key="4">
    <source>
        <dbReference type="PROSITE-ProRule" id="PRU00207"/>
    </source>
</evidence>
<dbReference type="PROSITE" id="PS00518">
    <property type="entry name" value="ZF_RING_1"/>
    <property type="match status" value="1"/>
</dbReference>
<dbReference type="Pfam" id="PF13923">
    <property type="entry name" value="zf-C3HC4_2"/>
    <property type="match status" value="1"/>
</dbReference>